<dbReference type="CDD" id="cd19481">
    <property type="entry name" value="RecA-like_protease"/>
    <property type="match status" value="1"/>
</dbReference>
<dbReference type="STRING" id="913774.A0A0C3GZP9"/>
<accession>A0A0C3GZP9</accession>
<evidence type="ECO:0000313" key="2">
    <source>
        <dbReference type="EMBL" id="KIM96604.1"/>
    </source>
</evidence>
<dbReference type="GO" id="GO:0005524">
    <property type="term" value="F:ATP binding"/>
    <property type="evidence" value="ECO:0007669"/>
    <property type="project" value="InterPro"/>
</dbReference>
<dbReference type="InterPro" id="IPR003593">
    <property type="entry name" value="AAA+_ATPase"/>
</dbReference>
<dbReference type="SMART" id="SM00382">
    <property type="entry name" value="AAA"/>
    <property type="match status" value="1"/>
</dbReference>
<feature type="non-terminal residue" evidence="2">
    <location>
        <position position="628"/>
    </location>
</feature>
<dbReference type="InterPro" id="IPR054289">
    <property type="entry name" value="DUF7025"/>
</dbReference>
<feature type="domain" description="AAA+ ATPase" evidence="1">
    <location>
        <begin position="432"/>
        <end position="556"/>
    </location>
</feature>
<dbReference type="HOGENOM" id="CLU_004471_6_3_1"/>
<dbReference type="PANTHER" id="PTHR46411">
    <property type="entry name" value="FAMILY ATPASE, PUTATIVE-RELATED"/>
    <property type="match status" value="1"/>
</dbReference>
<gene>
    <name evidence="2" type="ORF">OIDMADRAFT_75796</name>
</gene>
<dbReference type="AlphaFoldDB" id="A0A0C3GZP9"/>
<dbReference type="SUPFAM" id="SSF52540">
    <property type="entry name" value="P-loop containing nucleoside triphosphate hydrolases"/>
    <property type="match status" value="1"/>
</dbReference>
<dbReference type="GO" id="GO:0016887">
    <property type="term" value="F:ATP hydrolysis activity"/>
    <property type="evidence" value="ECO:0007669"/>
    <property type="project" value="InterPro"/>
</dbReference>
<sequence>GMKCEAKRLYEKENPIGSMEWVEEVPDNFLGQHHGEAWAEFAVLLRTQLVDGQQRLHSIVVQSPLLKEALKQVFGSYPGISLGKSSWTSEAPFKPFVHRWYEFVSKCEEGDKTETTRHLQLLRSALEPELRETFATISDFKSEGAIEFHQLWMIFNPGCVVYSAQSGAECAYKVLRTEKRMSREEKQEFFILHCCYVDFNGKKMGYALHMHAIAEYQGSNTCAEIGVYPLEVHPDKLGIEQRLVERGRKFNMLLGVMYRAYEGHATDFTSRQPTKYFVRGRIVIDAATYLRFNGGIYVGLRALDATLDTPGTDASKDFEEDDAYNYEHMYLDQGRILDNAILGAASGGTDVTKVKLTEDQLLLCRHLVRGYSLKIKKWLDFSVDSVQEIQWNDRAFESLELPGDYKDLLLAFSRSQHIKAAQFDDMIEGKGRGMVMLLEGPPGVGKTLTVESVTEKMKVPLYSISAGDLGTDPPYVQARLQEMFEIAEAWKAVILLDEADIFLEKREINHLSRNQLVSVFLQSLEYFTGTIFLTTNRVECMDRAFASRIHLSLTYPELKHESRLKVWKSFIQSLHVDTSAMTDDEMGRLAEKELNGRQIKNVVKMAALLAADNGGKLKPEDLDTILRI</sequence>
<dbReference type="InterPro" id="IPR003959">
    <property type="entry name" value="ATPase_AAA_core"/>
</dbReference>
<keyword evidence="3" id="KW-1185">Reference proteome</keyword>
<dbReference type="PANTHER" id="PTHR46411:SF3">
    <property type="entry name" value="AAA+ ATPASE DOMAIN-CONTAINING PROTEIN"/>
    <property type="match status" value="1"/>
</dbReference>
<name>A0A0C3GZP9_OIDMZ</name>
<dbReference type="Proteomes" id="UP000054321">
    <property type="component" value="Unassembled WGS sequence"/>
</dbReference>
<dbReference type="Pfam" id="PF00004">
    <property type="entry name" value="AAA"/>
    <property type="match status" value="1"/>
</dbReference>
<dbReference type="EMBL" id="KN832884">
    <property type="protein sequence ID" value="KIM96604.1"/>
    <property type="molecule type" value="Genomic_DNA"/>
</dbReference>
<reference evidence="3" key="2">
    <citation type="submission" date="2015-01" db="EMBL/GenBank/DDBJ databases">
        <title>Evolutionary Origins and Diversification of the Mycorrhizal Mutualists.</title>
        <authorList>
            <consortium name="DOE Joint Genome Institute"/>
            <consortium name="Mycorrhizal Genomics Consortium"/>
            <person name="Kohler A."/>
            <person name="Kuo A."/>
            <person name="Nagy L.G."/>
            <person name="Floudas D."/>
            <person name="Copeland A."/>
            <person name="Barry K.W."/>
            <person name="Cichocki N."/>
            <person name="Veneault-Fourrey C."/>
            <person name="LaButti K."/>
            <person name="Lindquist E.A."/>
            <person name="Lipzen A."/>
            <person name="Lundell T."/>
            <person name="Morin E."/>
            <person name="Murat C."/>
            <person name="Riley R."/>
            <person name="Ohm R."/>
            <person name="Sun H."/>
            <person name="Tunlid A."/>
            <person name="Henrissat B."/>
            <person name="Grigoriev I.V."/>
            <person name="Hibbett D.S."/>
            <person name="Martin F."/>
        </authorList>
    </citation>
    <scope>NUCLEOTIDE SEQUENCE [LARGE SCALE GENOMIC DNA]</scope>
    <source>
        <strain evidence="3">Zn</strain>
    </source>
</reference>
<dbReference type="Pfam" id="PF22942">
    <property type="entry name" value="DUF7025"/>
    <property type="match status" value="1"/>
</dbReference>
<reference evidence="2 3" key="1">
    <citation type="submission" date="2014-04" db="EMBL/GenBank/DDBJ databases">
        <authorList>
            <consortium name="DOE Joint Genome Institute"/>
            <person name="Kuo A."/>
            <person name="Martino E."/>
            <person name="Perotto S."/>
            <person name="Kohler A."/>
            <person name="Nagy L.G."/>
            <person name="Floudas D."/>
            <person name="Copeland A."/>
            <person name="Barry K.W."/>
            <person name="Cichocki N."/>
            <person name="Veneault-Fourrey C."/>
            <person name="LaButti K."/>
            <person name="Lindquist E.A."/>
            <person name="Lipzen A."/>
            <person name="Lundell T."/>
            <person name="Morin E."/>
            <person name="Murat C."/>
            <person name="Sun H."/>
            <person name="Tunlid A."/>
            <person name="Henrissat B."/>
            <person name="Grigoriev I.V."/>
            <person name="Hibbett D.S."/>
            <person name="Martin F."/>
            <person name="Nordberg H.P."/>
            <person name="Cantor M.N."/>
            <person name="Hua S.X."/>
        </authorList>
    </citation>
    <scope>NUCLEOTIDE SEQUENCE [LARGE SCALE GENOMIC DNA]</scope>
    <source>
        <strain evidence="2 3">Zn</strain>
    </source>
</reference>
<feature type="non-terminal residue" evidence="2">
    <location>
        <position position="1"/>
    </location>
</feature>
<proteinExistence type="predicted"/>
<organism evidence="2 3">
    <name type="scientific">Oidiodendron maius (strain Zn)</name>
    <dbReference type="NCBI Taxonomy" id="913774"/>
    <lineage>
        <taxon>Eukaryota</taxon>
        <taxon>Fungi</taxon>
        <taxon>Dikarya</taxon>
        <taxon>Ascomycota</taxon>
        <taxon>Pezizomycotina</taxon>
        <taxon>Leotiomycetes</taxon>
        <taxon>Leotiomycetes incertae sedis</taxon>
        <taxon>Myxotrichaceae</taxon>
        <taxon>Oidiodendron</taxon>
    </lineage>
</organism>
<dbReference type="OrthoDB" id="10042665at2759"/>
<protein>
    <recommendedName>
        <fullName evidence="1">AAA+ ATPase domain-containing protein</fullName>
    </recommendedName>
</protein>
<dbReference type="Gene3D" id="3.40.50.300">
    <property type="entry name" value="P-loop containing nucleotide triphosphate hydrolases"/>
    <property type="match status" value="1"/>
</dbReference>
<evidence type="ECO:0000313" key="3">
    <source>
        <dbReference type="Proteomes" id="UP000054321"/>
    </source>
</evidence>
<dbReference type="InterPro" id="IPR027417">
    <property type="entry name" value="P-loop_NTPase"/>
</dbReference>
<dbReference type="InParanoid" id="A0A0C3GZP9"/>
<evidence type="ECO:0000259" key="1">
    <source>
        <dbReference type="SMART" id="SM00382"/>
    </source>
</evidence>